<dbReference type="PANTHER" id="PTHR38011:SF2">
    <property type="entry name" value="BIFUNCTIONAL DEAMINASE-REDUCTASE DOMAIN PROTEIN"/>
    <property type="match status" value="1"/>
</dbReference>
<dbReference type="InterPro" id="IPR024072">
    <property type="entry name" value="DHFR-like_dom_sf"/>
</dbReference>
<proteinExistence type="predicted"/>
<name>A0A6P1CRU9_9NOCA</name>
<evidence type="ECO:0000313" key="2">
    <source>
        <dbReference type="EMBL" id="NEW34607.1"/>
    </source>
</evidence>
<dbReference type="Gene3D" id="3.40.430.10">
    <property type="entry name" value="Dihydrofolate Reductase, subunit A"/>
    <property type="match status" value="1"/>
</dbReference>
<dbReference type="InterPro" id="IPR002734">
    <property type="entry name" value="RibDG_C"/>
</dbReference>
<evidence type="ECO:0000259" key="1">
    <source>
        <dbReference type="Pfam" id="PF01872"/>
    </source>
</evidence>
<dbReference type="SUPFAM" id="SSF53597">
    <property type="entry name" value="Dihydrofolate reductase-like"/>
    <property type="match status" value="1"/>
</dbReference>
<reference evidence="2 3" key="1">
    <citation type="submission" date="2020-01" db="EMBL/GenBank/DDBJ databases">
        <title>Genetics and antimicrobial susceptibilities of Nocardia species isolated from the soil; a comparison with species isolated from humans.</title>
        <authorList>
            <person name="Carrasco G."/>
            <person name="Monzon S."/>
            <person name="Sansegundo M."/>
            <person name="Garcia E."/>
            <person name="Garrido N."/>
            <person name="Medina M.J."/>
            <person name="Villalon P."/>
            <person name="Ramirez-Arocha A.C."/>
            <person name="Jimenez P."/>
            <person name="Cuesta I."/>
            <person name="Valdezate S."/>
        </authorList>
    </citation>
    <scope>NUCLEOTIDE SEQUENCE [LARGE SCALE GENOMIC DNA]</scope>
    <source>
        <strain evidence="2 3">CNM20110626</strain>
    </source>
</reference>
<comment type="caution">
    <text evidence="2">The sequence shown here is derived from an EMBL/GenBank/DDBJ whole genome shotgun (WGS) entry which is preliminary data.</text>
</comment>
<dbReference type="GO" id="GO:0009231">
    <property type="term" value="P:riboflavin biosynthetic process"/>
    <property type="evidence" value="ECO:0007669"/>
    <property type="project" value="InterPro"/>
</dbReference>
<organism evidence="2 3">
    <name type="scientific">Nocardia cyriacigeorgica</name>
    <dbReference type="NCBI Taxonomy" id="135487"/>
    <lineage>
        <taxon>Bacteria</taxon>
        <taxon>Bacillati</taxon>
        <taxon>Actinomycetota</taxon>
        <taxon>Actinomycetes</taxon>
        <taxon>Mycobacteriales</taxon>
        <taxon>Nocardiaceae</taxon>
        <taxon>Nocardia</taxon>
    </lineage>
</organism>
<sequence>MRKVVGGLFITIDGVVESPDQWSFDLFDEDFGAHMGAVMASTDTLLLGRNTYQEWVEHWPTSTDEPFAGHMNGVRKYVVSDSLDDVGWNNASLMRGDDLAATIAELKQQAGNNIATGGSPTLVRRLLAAGLLDELELMTYPVIAGKGARLFDDGEVLRRLELTACKHTRSGIVITTYRPGPVPA</sequence>
<evidence type="ECO:0000313" key="3">
    <source>
        <dbReference type="Proteomes" id="UP000471166"/>
    </source>
</evidence>
<dbReference type="Pfam" id="PF01872">
    <property type="entry name" value="RibD_C"/>
    <property type="match status" value="1"/>
</dbReference>
<dbReference type="GO" id="GO:0008703">
    <property type="term" value="F:5-amino-6-(5-phosphoribosylamino)uracil reductase activity"/>
    <property type="evidence" value="ECO:0007669"/>
    <property type="project" value="InterPro"/>
</dbReference>
<dbReference type="RefSeq" id="WP_163845829.1">
    <property type="nucleotide sequence ID" value="NZ_JAAGVB010000029.1"/>
</dbReference>
<protein>
    <submittedName>
        <fullName evidence="2">Dihydrofolate reductase family protein</fullName>
    </submittedName>
</protein>
<accession>A0A6P1CRU9</accession>
<gene>
    <name evidence="2" type="ORF">GV791_18885</name>
</gene>
<dbReference type="EMBL" id="JAAGVB010000029">
    <property type="protein sequence ID" value="NEW34607.1"/>
    <property type="molecule type" value="Genomic_DNA"/>
</dbReference>
<dbReference type="Proteomes" id="UP000471166">
    <property type="component" value="Unassembled WGS sequence"/>
</dbReference>
<feature type="domain" description="Bacterial bifunctional deaminase-reductase C-terminal" evidence="1">
    <location>
        <begin position="3"/>
        <end position="173"/>
    </location>
</feature>
<dbReference type="InterPro" id="IPR050765">
    <property type="entry name" value="Riboflavin_Biosynth_HTPR"/>
</dbReference>
<dbReference type="AlphaFoldDB" id="A0A6P1CRU9"/>
<dbReference type="PANTHER" id="PTHR38011">
    <property type="entry name" value="DIHYDROFOLATE REDUCTASE FAMILY PROTEIN (AFU_ORTHOLOGUE AFUA_8G06820)"/>
    <property type="match status" value="1"/>
</dbReference>